<dbReference type="InterPro" id="IPR011008">
    <property type="entry name" value="Dimeric_a/b-barrel"/>
</dbReference>
<name>A0A5Q2QGH5_9GAMM</name>
<dbReference type="InterPro" id="IPR010753">
    <property type="entry name" value="DUF1330"/>
</dbReference>
<dbReference type="Pfam" id="PF07045">
    <property type="entry name" value="DUF1330"/>
    <property type="match status" value="1"/>
</dbReference>
<evidence type="ECO:0000313" key="2">
    <source>
        <dbReference type="EMBL" id="QGG81126.1"/>
    </source>
</evidence>
<reference evidence="2 3" key="1">
    <citation type="submission" date="2019-11" db="EMBL/GenBank/DDBJ databases">
        <authorList>
            <person name="Khan S.A."/>
            <person name="Jeon C.O."/>
            <person name="Chun B.H."/>
        </authorList>
    </citation>
    <scope>NUCLEOTIDE SEQUENCE [LARGE SCALE GENOMIC DNA]</scope>
    <source>
        <strain evidence="2 3">IMCC 1097</strain>
    </source>
</reference>
<dbReference type="SUPFAM" id="SSF54909">
    <property type="entry name" value="Dimeric alpha+beta barrel"/>
    <property type="match status" value="1"/>
</dbReference>
<dbReference type="Proteomes" id="UP000388235">
    <property type="component" value="Chromosome"/>
</dbReference>
<dbReference type="Gene3D" id="3.30.70.100">
    <property type="match status" value="1"/>
</dbReference>
<proteinExistence type="predicted"/>
<keyword evidence="3" id="KW-1185">Reference proteome</keyword>
<evidence type="ECO:0000259" key="1">
    <source>
        <dbReference type="Pfam" id="PF07045"/>
    </source>
</evidence>
<dbReference type="AlphaFoldDB" id="A0A5Q2QGH5"/>
<dbReference type="KEGG" id="llp:GH975_11350"/>
<feature type="domain" description="DUF1330" evidence="1">
    <location>
        <begin position="3"/>
        <end position="91"/>
    </location>
</feature>
<dbReference type="EMBL" id="CP045871">
    <property type="protein sequence ID" value="QGG81126.1"/>
    <property type="molecule type" value="Genomic_DNA"/>
</dbReference>
<organism evidence="2 3">
    <name type="scientific">Litorivicinus lipolyticus</name>
    <dbReference type="NCBI Taxonomy" id="418701"/>
    <lineage>
        <taxon>Bacteria</taxon>
        <taxon>Pseudomonadati</taxon>
        <taxon>Pseudomonadota</taxon>
        <taxon>Gammaproteobacteria</taxon>
        <taxon>Oceanospirillales</taxon>
        <taxon>Litorivicinaceae</taxon>
        <taxon>Litorivicinus</taxon>
    </lineage>
</organism>
<sequence length="96" mass="10472">MSCYVVGLIHLKDAEAFAQYRDQVAATLRPYAGEAVARADFDTFLFNETLMSAPDALALLRFPDTAAARAWADGPEYQRLLGIRGQAMALSLLSFG</sequence>
<protein>
    <submittedName>
        <fullName evidence="2">DUF1330 domain-containing protein</fullName>
    </submittedName>
</protein>
<gene>
    <name evidence="2" type="ORF">GH975_11350</name>
</gene>
<evidence type="ECO:0000313" key="3">
    <source>
        <dbReference type="Proteomes" id="UP000388235"/>
    </source>
</evidence>
<dbReference type="OrthoDB" id="9806380at2"/>
<accession>A0A5Q2QGH5</accession>
<dbReference type="RefSeq" id="WP_153714629.1">
    <property type="nucleotide sequence ID" value="NZ_CP045871.1"/>
</dbReference>